<dbReference type="AlphaFoldDB" id="A0A5C5ZIY6"/>
<dbReference type="EMBL" id="SJPQ01000004">
    <property type="protein sequence ID" value="TWT86781.1"/>
    <property type="molecule type" value="Genomic_DNA"/>
</dbReference>
<feature type="compositionally biased region" description="Low complexity" evidence="1">
    <location>
        <begin position="21"/>
        <end position="33"/>
    </location>
</feature>
<evidence type="ECO:0000313" key="2">
    <source>
        <dbReference type="EMBL" id="TWT86781.1"/>
    </source>
</evidence>
<comment type="caution">
    <text evidence="2">The sequence shown here is derived from an EMBL/GenBank/DDBJ whole genome shotgun (WGS) entry which is preliminary data.</text>
</comment>
<reference evidence="2 3" key="1">
    <citation type="submission" date="2019-02" db="EMBL/GenBank/DDBJ databases">
        <title>Deep-cultivation of Planctomycetes and their phenomic and genomic characterization uncovers novel biology.</title>
        <authorList>
            <person name="Wiegand S."/>
            <person name="Jogler M."/>
            <person name="Boedeker C."/>
            <person name="Pinto D."/>
            <person name="Vollmers J."/>
            <person name="Rivas-Marin E."/>
            <person name="Kohn T."/>
            <person name="Peeters S.H."/>
            <person name="Heuer A."/>
            <person name="Rast P."/>
            <person name="Oberbeckmann S."/>
            <person name="Bunk B."/>
            <person name="Jeske O."/>
            <person name="Meyerdierks A."/>
            <person name="Storesund J.E."/>
            <person name="Kallscheuer N."/>
            <person name="Luecker S."/>
            <person name="Lage O.M."/>
            <person name="Pohl T."/>
            <person name="Merkel B.J."/>
            <person name="Hornburger P."/>
            <person name="Mueller R.-W."/>
            <person name="Bruemmer F."/>
            <person name="Labrenz M."/>
            <person name="Spormann A.M."/>
            <person name="Op Den Camp H."/>
            <person name="Overmann J."/>
            <person name="Amann R."/>
            <person name="Jetten M.S.M."/>
            <person name="Mascher T."/>
            <person name="Medema M.H."/>
            <person name="Devos D.P."/>
            <person name="Kaster A.-K."/>
            <person name="Ovreas L."/>
            <person name="Rohde M."/>
            <person name="Galperin M.Y."/>
            <person name="Jogler C."/>
        </authorList>
    </citation>
    <scope>NUCLEOTIDE SEQUENCE [LARGE SCALE GENOMIC DNA]</scope>
    <source>
        <strain evidence="2 3">Mal64</strain>
    </source>
</reference>
<name>A0A5C5ZIY6_9BACT</name>
<evidence type="ECO:0008006" key="4">
    <source>
        <dbReference type="Google" id="ProtNLM"/>
    </source>
</evidence>
<feature type="region of interest" description="Disordered" evidence="1">
    <location>
        <begin position="1"/>
        <end position="49"/>
    </location>
</feature>
<proteinExistence type="predicted"/>
<sequence length="503" mass="55577">MPKQSNNDLAPAPRGGDPRPKAGGSPRGAGASPPHRDNIGGNAVKPTRSGGGVDGCEAYILGEISGRYEAEIVPWLEDLRKQADNATRRQDWPQVQFLGATCTVAPYGIGSKLTGFGVKQEFPYRLDSADFQLFLPAVHTPGGAVAKWECHAESSIRLRSPVPSINSAKSVLEQIGVTPRGERIGRIDAAIDFAKPITRPLFALHTGGHRAGYIKGEQQYDHGRGLSFYAGKKSGADKVLMRCYEKTAQLKAVVKREGERLRKLEQLQERLGVETDTIDRIEWQIGGRWAREKYEGTETVEGLVAALPTIVRDLQSKGYRLTERPASGAYVDRKNRHKLGTHPLWELVQRAAEAVDWEGSLMGRVEVARARREPVPLTQRENRDRAIYAYLRFIALLPGISFEDEIDARAAMIADLQSTTLPEDWKDRIEAERLKYGDLAALERIGVGAPDERAGWGEVRYRPLPGSVMQPAHRAIAEYQSRLLADDDNTSVLDNVVCNSRSS</sequence>
<gene>
    <name evidence="2" type="ORF">Mal64_36110</name>
</gene>
<evidence type="ECO:0000313" key="3">
    <source>
        <dbReference type="Proteomes" id="UP000315440"/>
    </source>
</evidence>
<accession>A0A5C5ZIY6</accession>
<protein>
    <recommendedName>
        <fullName evidence="4">Replication initiation factor</fullName>
    </recommendedName>
</protein>
<dbReference type="Proteomes" id="UP000315440">
    <property type="component" value="Unassembled WGS sequence"/>
</dbReference>
<evidence type="ECO:0000256" key="1">
    <source>
        <dbReference type="SAM" id="MobiDB-lite"/>
    </source>
</evidence>
<organism evidence="2 3">
    <name type="scientific">Pseudobythopirellula maris</name>
    <dbReference type="NCBI Taxonomy" id="2527991"/>
    <lineage>
        <taxon>Bacteria</taxon>
        <taxon>Pseudomonadati</taxon>
        <taxon>Planctomycetota</taxon>
        <taxon>Planctomycetia</taxon>
        <taxon>Pirellulales</taxon>
        <taxon>Lacipirellulaceae</taxon>
        <taxon>Pseudobythopirellula</taxon>
    </lineage>
</organism>
<keyword evidence="3" id="KW-1185">Reference proteome</keyword>